<dbReference type="SMART" id="SM00220">
    <property type="entry name" value="S_TKc"/>
    <property type="match status" value="1"/>
</dbReference>
<gene>
    <name evidence="10" type="ORF">D0Y96_03965</name>
</gene>
<evidence type="ECO:0000256" key="1">
    <source>
        <dbReference type="ARBA" id="ARBA00012513"/>
    </source>
</evidence>
<evidence type="ECO:0000313" key="10">
    <source>
        <dbReference type="EMBL" id="RFU17327.1"/>
    </source>
</evidence>
<accession>A0A372IQW0</accession>
<keyword evidence="8" id="KW-1133">Transmembrane helix</keyword>
<dbReference type="InterPro" id="IPR000719">
    <property type="entry name" value="Prot_kinase_dom"/>
</dbReference>
<sequence>MRVESNRLYIYEQHNSRCRNWYDGDGCQDGATGDRRKSRAAEQVFPVVARTMDDCSTDLPSKVDAGKYQIHGSGVAAGRTGHVHRLNGLRSGTECAGNDVRPCGNPFGNICDCGELFRWWRFRNALLLYNGEVKIPDALWERGFEIVGRNTAVSSSPVTHFDKYEVTGTLGQGGMGVVYKAVDRKGIRGREVAIKTLTNRTEENLRRFEREKQAGFLTHPNVVRVLDAGEQDGLPYLVLEFVSGEPLDSILKSGRAMPMLQRLKIIRSVCDGLYYCHQNGVIHRDIKPANVIVQQDGTSTIIDFGIARRIDQPDNGPEYDSTLTQVGSVIGTLHYLAPERFRNQCDGRADVFSTGVMLYLLLTGELPFSGTDAGQVQLKILNESYASLQSILPNAPEVLDQIAARSLAKNPDERYATAEEMSLDLAGVIETMQREQVGDLFRTAQRAYESGDLVGAKDIVLQITRIDRDHLQARQLRVKLDNELAAQERREKMRVLTSEIEDALRERRYDDALSKVEEALSWDAKNATLLQIREEITEKRRRANRVNDLIYRADEARARGDYDQALALASEAAGLDPANSSVILVQKEIGREAQQAALAGKRRTILENAQRAFDSRQFTEVLRILSEAQTLGIQSADIDQLRQDAEAAAEQQHRRRILEQIEEQIDVSIRAEQYSDALDKLNRALEKLAGEPSLLRRKAQVERHLEETETQKLVETTQRAVQEALSRSPEEALQIVSAALSRYPSDTRLLDMQRSVRQQVKRQASGAQRAESLRQANTALSQKRFGEAIEILEGLRAEFGHSPELDELLDIAQTQQKEYTRQRMVQDTILEADRLTGTGRFNEAAQVLEAALATTSDASLQQLLEKAREREKEGGRRILAASERVSELIDAGQYDDALRAIEAVTRQFGVIPELESLQDKVRAAIEREAALHTAKESASEALRAGELSKGIDVLEGVRHAYGEFPQWKSAISEYRMNAARVADRVVEQAVRQSREALLTKKHEEAAQGLQAAQPALKFASDSATQEWQRLVEAAAKAGVTVEQGSGTGNVVIRKGLSRWMLITAVVVVLLAGGALAYFLRPASPIHVLEIGVQINAQPWAHIDRMVRSAGNGSEEHVINQDTPMLVNLPAGSYEVFYTKPDGTKGMGRCEVSSAQNTCTVNTGYQMDIDSLVEGQK</sequence>
<organism evidence="10 11">
    <name type="scientific">Paracidobacterium acidisoli</name>
    <dbReference type="NCBI Taxonomy" id="2303751"/>
    <lineage>
        <taxon>Bacteria</taxon>
        <taxon>Pseudomonadati</taxon>
        <taxon>Acidobacteriota</taxon>
        <taxon>Terriglobia</taxon>
        <taxon>Terriglobales</taxon>
        <taxon>Acidobacteriaceae</taxon>
        <taxon>Paracidobacterium</taxon>
    </lineage>
</organism>
<dbReference type="Gene3D" id="3.30.200.20">
    <property type="entry name" value="Phosphorylase Kinase, domain 1"/>
    <property type="match status" value="1"/>
</dbReference>
<evidence type="ECO:0000259" key="9">
    <source>
        <dbReference type="PROSITE" id="PS50011"/>
    </source>
</evidence>
<dbReference type="Gene3D" id="1.10.510.10">
    <property type="entry name" value="Transferase(Phosphotransferase) domain 1"/>
    <property type="match status" value="1"/>
</dbReference>
<keyword evidence="3" id="KW-0808">Transferase</keyword>
<dbReference type="Pfam" id="PF00069">
    <property type="entry name" value="Pkinase"/>
    <property type="match status" value="1"/>
</dbReference>
<evidence type="ECO:0000256" key="7">
    <source>
        <dbReference type="PROSITE-ProRule" id="PRU10141"/>
    </source>
</evidence>
<dbReference type="Proteomes" id="UP000264702">
    <property type="component" value="Unassembled WGS sequence"/>
</dbReference>
<keyword evidence="8" id="KW-0472">Membrane</keyword>
<dbReference type="FunFam" id="1.10.510.10:FF:000021">
    <property type="entry name" value="Serine/threonine protein kinase"/>
    <property type="match status" value="1"/>
</dbReference>
<evidence type="ECO:0000256" key="4">
    <source>
        <dbReference type="ARBA" id="ARBA00022741"/>
    </source>
</evidence>
<dbReference type="EMBL" id="QVQT01000002">
    <property type="protein sequence ID" value="RFU17327.1"/>
    <property type="molecule type" value="Genomic_DNA"/>
</dbReference>
<dbReference type="PANTHER" id="PTHR43289">
    <property type="entry name" value="MITOGEN-ACTIVATED PROTEIN KINASE KINASE KINASE 20-RELATED"/>
    <property type="match status" value="1"/>
</dbReference>
<dbReference type="Gene3D" id="1.25.40.10">
    <property type="entry name" value="Tetratricopeptide repeat domain"/>
    <property type="match status" value="2"/>
</dbReference>
<dbReference type="EC" id="2.7.11.1" evidence="1"/>
<dbReference type="CDD" id="cd14014">
    <property type="entry name" value="STKc_PknB_like"/>
    <property type="match status" value="1"/>
</dbReference>
<dbReference type="InterPro" id="IPR017441">
    <property type="entry name" value="Protein_kinase_ATP_BS"/>
</dbReference>
<dbReference type="InterPro" id="IPR008271">
    <property type="entry name" value="Ser/Thr_kinase_AS"/>
</dbReference>
<keyword evidence="4 7" id="KW-0547">Nucleotide-binding</keyword>
<name>A0A372IQW0_9BACT</name>
<evidence type="ECO:0000256" key="3">
    <source>
        <dbReference type="ARBA" id="ARBA00022679"/>
    </source>
</evidence>
<evidence type="ECO:0000313" key="11">
    <source>
        <dbReference type="Proteomes" id="UP000264702"/>
    </source>
</evidence>
<evidence type="ECO:0000256" key="6">
    <source>
        <dbReference type="ARBA" id="ARBA00022840"/>
    </source>
</evidence>
<comment type="caution">
    <text evidence="10">The sequence shown here is derived from an EMBL/GenBank/DDBJ whole genome shotgun (WGS) entry which is preliminary data.</text>
</comment>
<proteinExistence type="predicted"/>
<feature type="domain" description="Protein kinase" evidence="9">
    <location>
        <begin position="164"/>
        <end position="426"/>
    </location>
</feature>
<evidence type="ECO:0000256" key="8">
    <source>
        <dbReference type="SAM" id="Phobius"/>
    </source>
</evidence>
<dbReference type="PROSITE" id="PS50011">
    <property type="entry name" value="PROTEIN_KINASE_DOM"/>
    <property type="match status" value="1"/>
</dbReference>
<dbReference type="InterPro" id="IPR011990">
    <property type="entry name" value="TPR-like_helical_dom_sf"/>
</dbReference>
<keyword evidence="11" id="KW-1185">Reference proteome</keyword>
<keyword evidence="5 10" id="KW-0418">Kinase</keyword>
<reference evidence="10 11" key="1">
    <citation type="submission" date="2018-08" db="EMBL/GenBank/DDBJ databases">
        <title>Acidipila sp. 4G-K13, an acidobacterium isolated from forest soil.</title>
        <authorList>
            <person name="Gao Z.-H."/>
            <person name="Qiu L.-H."/>
        </authorList>
    </citation>
    <scope>NUCLEOTIDE SEQUENCE [LARGE SCALE GENOMIC DNA]</scope>
    <source>
        <strain evidence="10 11">4G-K13</strain>
    </source>
</reference>
<dbReference type="AlphaFoldDB" id="A0A372IQW0"/>
<keyword evidence="8" id="KW-0812">Transmembrane</keyword>
<protein>
    <recommendedName>
        <fullName evidence="1">non-specific serine/threonine protein kinase</fullName>
        <ecNumber evidence="1">2.7.11.1</ecNumber>
    </recommendedName>
</protein>
<evidence type="ECO:0000256" key="5">
    <source>
        <dbReference type="ARBA" id="ARBA00022777"/>
    </source>
</evidence>
<dbReference type="PROSITE" id="PS00108">
    <property type="entry name" value="PROTEIN_KINASE_ST"/>
    <property type="match status" value="1"/>
</dbReference>
<dbReference type="InterPro" id="IPR011009">
    <property type="entry name" value="Kinase-like_dom_sf"/>
</dbReference>
<feature type="transmembrane region" description="Helical" evidence="8">
    <location>
        <begin position="1059"/>
        <end position="1079"/>
    </location>
</feature>
<dbReference type="GO" id="GO:0004674">
    <property type="term" value="F:protein serine/threonine kinase activity"/>
    <property type="evidence" value="ECO:0007669"/>
    <property type="project" value="UniProtKB-KW"/>
</dbReference>
<dbReference type="PROSITE" id="PS00107">
    <property type="entry name" value="PROTEIN_KINASE_ATP"/>
    <property type="match status" value="1"/>
</dbReference>
<keyword evidence="2 10" id="KW-0723">Serine/threonine-protein kinase</keyword>
<dbReference type="PANTHER" id="PTHR43289:SF30">
    <property type="entry name" value="NON-SPECIFIC SERINE_THREONINE PROTEIN KINASE"/>
    <property type="match status" value="1"/>
</dbReference>
<feature type="binding site" evidence="7">
    <location>
        <position position="195"/>
    </location>
    <ligand>
        <name>ATP</name>
        <dbReference type="ChEBI" id="CHEBI:30616"/>
    </ligand>
</feature>
<dbReference type="GO" id="GO:0005524">
    <property type="term" value="F:ATP binding"/>
    <property type="evidence" value="ECO:0007669"/>
    <property type="project" value="UniProtKB-UniRule"/>
</dbReference>
<keyword evidence="6 7" id="KW-0067">ATP-binding</keyword>
<evidence type="ECO:0000256" key="2">
    <source>
        <dbReference type="ARBA" id="ARBA00022527"/>
    </source>
</evidence>
<dbReference type="SUPFAM" id="SSF56112">
    <property type="entry name" value="Protein kinase-like (PK-like)"/>
    <property type="match status" value="1"/>
</dbReference>